<dbReference type="EMBL" id="NOXU01000016">
    <property type="protein sequence ID" value="OYQ37281.1"/>
    <property type="molecule type" value="Genomic_DNA"/>
</dbReference>
<dbReference type="Pfam" id="PF14343">
    <property type="entry name" value="PrcB_C"/>
    <property type="match status" value="1"/>
</dbReference>
<comment type="caution">
    <text evidence="2">The sequence shown here is derived from an EMBL/GenBank/DDBJ whole genome shotgun (WGS) entry which is preliminary data.</text>
</comment>
<sequence>MTSMMTSCRWVPVTGLGWWKPPCRRRPDPMALRVCNTGRIGGSVLALAMSLSLAGCGAGAGAWLAGEAGGGVSGMSGDAPPPLAARAMWRAENARAQSQSFLVARSDAEWAALWDLAGRSPPGRLPPDQMALGVFLGTRTTTGYSVDILRLRPERRDGQRDRLVVEYREVTPPEGLITAQVLTSPYAIILVDRSESVVRYNRLP</sequence>
<dbReference type="Proteomes" id="UP000216998">
    <property type="component" value="Unassembled WGS sequence"/>
</dbReference>
<protein>
    <recommendedName>
        <fullName evidence="1">PrcB C-terminal domain-containing protein</fullName>
    </recommendedName>
</protein>
<feature type="domain" description="PrcB C-terminal" evidence="1">
    <location>
        <begin position="131"/>
        <end position="191"/>
    </location>
</feature>
<reference evidence="2 3" key="1">
    <citation type="submission" date="2017-07" db="EMBL/GenBank/DDBJ databases">
        <title>Niveispirillum cyanobacteriorum sp. nov., isolated from cyanobacterial aggregates in a eutrophic lake.</title>
        <authorList>
            <person name="Cai H."/>
        </authorList>
    </citation>
    <scope>NUCLEOTIDE SEQUENCE [LARGE SCALE GENOMIC DNA]</scope>
    <source>
        <strain evidence="3">TH1-14</strain>
    </source>
</reference>
<organism evidence="2 3">
    <name type="scientific">Niveispirillum lacus</name>
    <dbReference type="NCBI Taxonomy" id="1981099"/>
    <lineage>
        <taxon>Bacteria</taxon>
        <taxon>Pseudomonadati</taxon>
        <taxon>Pseudomonadota</taxon>
        <taxon>Alphaproteobacteria</taxon>
        <taxon>Rhodospirillales</taxon>
        <taxon>Azospirillaceae</taxon>
        <taxon>Niveispirillum</taxon>
    </lineage>
</organism>
<evidence type="ECO:0000313" key="3">
    <source>
        <dbReference type="Proteomes" id="UP000216998"/>
    </source>
</evidence>
<dbReference type="InterPro" id="IPR025748">
    <property type="entry name" value="PrcB_C_dom"/>
</dbReference>
<gene>
    <name evidence="2" type="ORF">CHU95_01855</name>
</gene>
<proteinExistence type="predicted"/>
<dbReference type="AlphaFoldDB" id="A0A255Z788"/>
<evidence type="ECO:0000313" key="2">
    <source>
        <dbReference type="EMBL" id="OYQ37281.1"/>
    </source>
</evidence>
<evidence type="ECO:0000259" key="1">
    <source>
        <dbReference type="Pfam" id="PF14343"/>
    </source>
</evidence>
<keyword evidence="3" id="KW-1185">Reference proteome</keyword>
<name>A0A255Z788_9PROT</name>
<accession>A0A255Z788</accession>
<dbReference type="OrthoDB" id="7348007at2"/>